<accession>A0ABR2S3H0</accession>
<evidence type="ECO:0000256" key="1">
    <source>
        <dbReference type="SAM" id="Phobius"/>
    </source>
</evidence>
<keyword evidence="1" id="KW-0812">Transmembrane</keyword>
<evidence type="ECO:0000313" key="2">
    <source>
        <dbReference type="EMBL" id="KAK9019462.1"/>
    </source>
</evidence>
<gene>
    <name evidence="2" type="ORF">V6N11_053985</name>
</gene>
<proteinExistence type="predicted"/>
<organism evidence="2 3">
    <name type="scientific">Hibiscus sabdariffa</name>
    <name type="common">roselle</name>
    <dbReference type="NCBI Taxonomy" id="183260"/>
    <lineage>
        <taxon>Eukaryota</taxon>
        <taxon>Viridiplantae</taxon>
        <taxon>Streptophyta</taxon>
        <taxon>Embryophyta</taxon>
        <taxon>Tracheophyta</taxon>
        <taxon>Spermatophyta</taxon>
        <taxon>Magnoliopsida</taxon>
        <taxon>eudicotyledons</taxon>
        <taxon>Gunneridae</taxon>
        <taxon>Pentapetalae</taxon>
        <taxon>rosids</taxon>
        <taxon>malvids</taxon>
        <taxon>Malvales</taxon>
        <taxon>Malvaceae</taxon>
        <taxon>Malvoideae</taxon>
        <taxon>Hibiscus</taxon>
    </lineage>
</organism>
<keyword evidence="1" id="KW-0472">Membrane</keyword>
<keyword evidence="3" id="KW-1185">Reference proteome</keyword>
<dbReference type="EMBL" id="JBBPBN010000017">
    <property type="protein sequence ID" value="KAK9019462.1"/>
    <property type="molecule type" value="Genomic_DNA"/>
</dbReference>
<evidence type="ECO:0000313" key="3">
    <source>
        <dbReference type="Proteomes" id="UP001396334"/>
    </source>
</evidence>
<sequence>MEPSNKSCVYEGIGGSFCDVPGNTLIVLFNASVESIGVLVTFLLRLLLVLAGFVVAARLSTAVIFGQVLLMSIRQRQCKCSMTGNKMTFVYFEEFSLHGHFCPMLQLNHHALHDTVEDADGYSYWDSVHVSKEPHPEVFENGNSDDH</sequence>
<reference evidence="2 3" key="1">
    <citation type="journal article" date="2024" name="G3 (Bethesda)">
        <title>Genome assembly of Hibiscus sabdariffa L. provides insights into metabolisms of medicinal natural products.</title>
        <authorList>
            <person name="Kim T."/>
        </authorList>
    </citation>
    <scope>NUCLEOTIDE SEQUENCE [LARGE SCALE GENOMIC DNA]</scope>
    <source>
        <strain evidence="2">TK-2024</strain>
        <tissue evidence="2">Old leaves</tissue>
    </source>
</reference>
<protein>
    <submittedName>
        <fullName evidence="2">Uncharacterized protein</fullName>
    </submittedName>
</protein>
<feature type="transmembrane region" description="Helical" evidence="1">
    <location>
        <begin position="42"/>
        <end position="70"/>
    </location>
</feature>
<dbReference type="Proteomes" id="UP001396334">
    <property type="component" value="Unassembled WGS sequence"/>
</dbReference>
<keyword evidence="1" id="KW-1133">Transmembrane helix</keyword>
<comment type="caution">
    <text evidence="2">The sequence shown here is derived from an EMBL/GenBank/DDBJ whole genome shotgun (WGS) entry which is preliminary data.</text>
</comment>
<name>A0ABR2S3H0_9ROSI</name>